<evidence type="ECO:0000256" key="1">
    <source>
        <dbReference type="ARBA" id="ARBA00023002"/>
    </source>
</evidence>
<dbReference type="EMBL" id="CP015363">
    <property type="protein sequence ID" value="ARD84648.1"/>
    <property type="molecule type" value="Genomic_DNA"/>
</dbReference>
<dbReference type="EC" id="1.8.4.11" evidence="2"/>
<dbReference type="Proteomes" id="UP000192050">
    <property type="component" value="Chromosome"/>
</dbReference>
<feature type="active site" evidence="2">
    <location>
        <position position="12"/>
    </location>
</feature>
<reference evidence="4 5" key="1">
    <citation type="submission" date="2011-10" db="EMBL/GenBank/DDBJ databases">
        <title>Metabolic and evolutionary patterns in the extreme acidophile Ferroplasma acidiphilum.</title>
        <authorList>
            <person name="Golyshina O.V."/>
            <person name="Kozyavkin S.A."/>
            <person name="Tatusov R.L."/>
            <person name="Slesarev A.I."/>
            <person name="Golyshin P.N."/>
        </authorList>
    </citation>
    <scope>NUCLEOTIDE SEQUENCE [LARGE SCALE GENOMIC DNA]</scope>
    <source>
        <strain evidence="5">Y</strain>
    </source>
</reference>
<gene>
    <name evidence="2" type="primary">msrA</name>
    <name evidence="4" type="ORF">FAD_0744</name>
</gene>
<dbReference type="GO" id="GO:0008113">
    <property type="term" value="F:peptide-methionine (S)-S-oxide reductase activity"/>
    <property type="evidence" value="ECO:0007669"/>
    <property type="project" value="UniProtKB-UniRule"/>
</dbReference>
<comment type="catalytic activity">
    <reaction evidence="2">
        <text>[thioredoxin]-disulfide + L-methionine + H2O = L-methionine (S)-S-oxide + [thioredoxin]-dithiol</text>
        <dbReference type="Rhea" id="RHEA:19993"/>
        <dbReference type="Rhea" id="RHEA-COMP:10698"/>
        <dbReference type="Rhea" id="RHEA-COMP:10700"/>
        <dbReference type="ChEBI" id="CHEBI:15377"/>
        <dbReference type="ChEBI" id="CHEBI:29950"/>
        <dbReference type="ChEBI" id="CHEBI:50058"/>
        <dbReference type="ChEBI" id="CHEBI:57844"/>
        <dbReference type="ChEBI" id="CHEBI:58772"/>
        <dbReference type="EC" id="1.8.4.11"/>
    </reaction>
</comment>
<dbReference type="PANTHER" id="PTHR43774:SF1">
    <property type="entry name" value="PEPTIDE METHIONINE SULFOXIDE REDUCTASE MSRA 2"/>
    <property type="match status" value="1"/>
</dbReference>
<comment type="similarity">
    <text evidence="2">Belongs to the MsrA Met sulfoxide reductase family.</text>
</comment>
<comment type="catalytic activity">
    <reaction evidence="2">
        <text>L-methionyl-[protein] + [thioredoxin]-disulfide + H2O = L-methionyl-(S)-S-oxide-[protein] + [thioredoxin]-dithiol</text>
        <dbReference type="Rhea" id="RHEA:14217"/>
        <dbReference type="Rhea" id="RHEA-COMP:10698"/>
        <dbReference type="Rhea" id="RHEA-COMP:10700"/>
        <dbReference type="Rhea" id="RHEA-COMP:12313"/>
        <dbReference type="Rhea" id="RHEA-COMP:12315"/>
        <dbReference type="ChEBI" id="CHEBI:15377"/>
        <dbReference type="ChEBI" id="CHEBI:16044"/>
        <dbReference type="ChEBI" id="CHEBI:29950"/>
        <dbReference type="ChEBI" id="CHEBI:44120"/>
        <dbReference type="ChEBI" id="CHEBI:50058"/>
        <dbReference type="EC" id="1.8.4.11"/>
    </reaction>
</comment>
<dbReference type="RefSeq" id="WP_081141900.1">
    <property type="nucleotide sequence ID" value="NZ_CP015363.1"/>
</dbReference>
<dbReference type="OrthoDB" id="5961at2157"/>
<dbReference type="KEGG" id="fai:FAD_0744"/>
<dbReference type="InterPro" id="IPR036509">
    <property type="entry name" value="Met_Sox_Rdtase_MsrA_sf"/>
</dbReference>
<evidence type="ECO:0000259" key="3">
    <source>
        <dbReference type="Pfam" id="PF01625"/>
    </source>
</evidence>
<sequence length="178" mass="20307">MSEKVLVIGTGCFWCSEAIFKLIKGVNNVVPGYAGGHTENPTYREVCTDKTGHAEVVKVSYDPDIISLEKLLELFMATHDPTSLNKQGNDIGTQYRSIILYNDDAEGKVIKDFLKEHQKNYSKPIVTEVKKLDRFYEAEDYHHNYFANNQSNPYCAMVIKPEVNDFIMKHGNILKLQK</sequence>
<dbReference type="HAMAP" id="MF_01401">
    <property type="entry name" value="MsrA"/>
    <property type="match status" value="1"/>
</dbReference>
<accession>A0A1V0N3D1</accession>
<dbReference type="PANTHER" id="PTHR43774">
    <property type="entry name" value="PEPTIDE METHIONINE SULFOXIDE REDUCTASE"/>
    <property type="match status" value="1"/>
</dbReference>
<dbReference type="Pfam" id="PF01625">
    <property type="entry name" value="PMSR"/>
    <property type="match status" value="1"/>
</dbReference>
<evidence type="ECO:0000313" key="4">
    <source>
        <dbReference type="EMBL" id="ARD84648.1"/>
    </source>
</evidence>
<dbReference type="NCBIfam" id="TIGR00401">
    <property type="entry name" value="msrA"/>
    <property type="match status" value="1"/>
</dbReference>
<protein>
    <recommendedName>
        <fullName evidence="2">Peptide methionine sulfoxide reductase MsrA</fullName>
        <shortName evidence="2">Protein-methionine-S-oxide reductase</shortName>
        <ecNumber evidence="2">1.8.4.11</ecNumber>
    </recommendedName>
    <alternativeName>
        <fullName evidence="2">Peptide-methionine (S)-S-oxide reductase</fullName>
        <shortName evidence="2">Peptide Met(O) reductase</shortName>
    </alternativeName>
</protein>
<comment type="function">
    <text evidence="2">Has an important function as a repair enzyme for proteins that have been inactivated by oxidation. Catalyzes the reversible oxidation-reduction of methionine sulfoxide in proteins to methionine.</text>
</comment>
<dbReference type="STRING" id="74969.FAD_0744"/>
<proteinExistence type="inferred from homology"/>
<name>A0A1V0N3D1_9ARCH</name>
<dbReference type="SUPFAM" id="SSF55068">
    <property type="entry name" value="Peptide methionine sulfoxide reductase"/>
    <property type="match status" value="1"/>
</dbReference>
<dbReference type="InterPro" id="IPR002569">
    <property type="entry name" value="Met_Sox_Rdtase_MsrA_dom"/>
</dbReference>
<evidence type="ECO:0000256" key="2">
    <source>
        <dbReference type="HAMAP-Rule" id="MF_01401"/>
    </source>
</evidence>
<dbReference type="AlphaFoldDB" id="A0A1V0N3D1"/>
<feature type="domain" description="Peptide methionine sulphoxide reductase MsrA" evidence="3">
    <location>
        <begin position="7"/>
        <end position="155"/>
    </location>
</feature>
<evidence type="ECO:0000313" key="5">
    <source>
        <dbReference type="Proteomes" id="UP000192050"/>
    </source>
</evidence>
<dbReference type="GO" id="GO:0033744">
    <property type="term" value="F:L-methionine:thioredoxin-disulfide S-oxidoreductase activity"/>
    <property type="evidence" value="ECO:0007669"/>
    <property type="project" value="RHEA"/>
</dbReference>
<keyword evidence="1 2" id="KW-0560">Oxidoreductase</keyword>
<organism evidence="4 5">
    <name type="scientific">Ferroplasma acidiphilum</name>
    <dbReference type="NCBI Taxonomy" id="74969"/>
    <lineage>
        <taxon>Archaea</taxon>
        <taxon>Methanobacteriati</taxon>
        <taxon>Thermoplasmatota</taxon>
        <taxon>Thermoplasmata</taxon>
        <taxon>Thermoplasmatales</taxon>
        <taxon>Ferroplasmaceae</taxon>
        <taxon>Ferroplasma</taxon>
    </lineage>
</organism>
<keyword evidence="5" id="KW-1185">Reference proteome</keyword>
<dbReference type="GeneID" id="84217364"/>
<dbReference type="Gene3D" id="3.30.1060.10">
    <property type="entry name" value="Peptide methionine sulphoxide reductase MsrA"/>
    <property type="match status" value="1"/>
</dbReference>